<comment type="catalytic activity">
    <reaction evidence="13">
        <text>L-seryl-[protein] + ATP = O-phospho-L-seryl-[protein] + ADP + H(+)</text>
        <dbReference type="Rhea" id="RHEA:17989"/>
        <dbReference type="Rhea" id="RHEA-COMP:9863"/>
        <dbReference type="Rhea" id="RHEA-COMP:11604"/>
        <dbReference type="ChEBI" id="CHEBI:15378"/>
        <dbReference type="ChEBI" id="CHEBI:29999"/>
        <dbReference type="ChEBI" id="CHEBI:30616"/>
        <dbReference type="ChEBI" id="CHEBI:83421"/>
        <dbReference type="ChEBI" id="CHEBI:456216"/>
        <dbReference type="EC" id="2.7.11.22"/>
    </reaction>
</comment>
<dbReference type="InterPro" id="IPR017441">
    <property type="entry name" value="Protein_kinase_ATP_BS"/>
</dbReference>
<dbReference type="GO" id="GO:0005524">
    <property type="term" value="F:ATP binding"/>
    <property type="evidence" value="ECO:0007669"/>
    <property type="project" value="UniProtKB-UniRule"/>
</dbReference>
<keyword evidence="3 15" id="KW-0723">Serine/threonine-protein kinase</keyword>
<dbReference type="PROSITE" id="PS00108">
    <property type="entry name" value="PROTEIN_KINASE_ST"/>
    <property type="match status" value="1"/>
</dbReference>
<protein>
    <recommendedName>
        <fullName evidence="9">Cyclin-dependent kinase 2 homolog</fullName>
        <ecNumber evidence="2">2.7.11.22</ecNumber>
    </recommendedName>
    <alternativeName>
        <fullName evidence="10">Cell division control protein 2 homolog</fullName>
    </alternativeName>
    <alternativeName>
        <fullName evidence="11">cdc2-related kinase 2</fullName>
    </alternativeName>
</protein>
<keyword evidence="5 14" id="KW-0547">Nucleotide-binding</keyword>
<organism evidence="17 18">
    <name type="scientific">Blepharisma stoltei</name>
    <dbReference type="NCBI Taxonomy" id="1481888"/>
    <lineage>
        <taxon>Eukaryota</taxon>
        <taxon>Sar</taxon>
        <taxon>Alveolata</taxon>
        <taxon>Ciliophora</taxon>
        <taxon>Postciliodesmatophora</taxon>
        <taxon>Heterotrichea</taxon>
        <taxon>Heterotrichida</taxon>
        <taxon>Blepharismidae</taxon>
        <taxon>Blepharisma</taxon>
    </lineage>
</organism>
<comment type="subunit">
    <text evidence="8">May form a complex composed of at least the catalytic subunit CRK2 and a cyclin.</text>
</comment>
<dbReference type="SUPFAM" id="SSF56112">
    <property type="entry name" value="Protein kinase-like (PK-like)"/>
    <property type="match status" value="1"/>
</dbReference>
<evidence type="ECO:0000256" key="9">
    <source>
        <dbReference type="ARBA" id="ARBA00039612"/>
    </source>
</evidence>
<evidence type="ECO:0000256" key="2">
    <source>
        <dbReference type="ARBA" id="ARBA00012425"/>
    </source>
</evidence>
<dbReference type="Proteomes" id="UP001162131">
    <property type="component" value="Unassembled WGS sequence"/>
</dbReference>
<dbReference type="PROSITE" id="PS50011">
    <property type="entry name" value="PROTEIN_KINASE_DOM"/>
    <property type="match status" value="1"/>
</dbReference>
<evidence type="ECO:0000256" key="11">
    <source>
        <dbReference type="ARBA" id="ARBA00042858"/>
    </source>
</evidence>
<keyword evidence="4" id="KW-0808">Transferase</keyword>
<evidence type="ECO:0000256" key="15">
    <source>
        <dbReference type="RuleBase" id="RU000304"/>
    </source>
</evidence>
<dbReference type="GO" id="GO:0000307">
    <property type="term" value="C:cyclin-dependent protein kinase holoenzyme complex"/>
    <property type="evidence" value="ECO:0007669"/>
    <property type="project" value="TreeGrafter"/>
</dbReference>
<dbReference type="GO" id="GO:0030332">
    <property type="term" value="F:cyclin binding"/>
    <property type="evidence" value="ECO:0007669"/>
    <property type="project" value="TreeGrafter"/>
</dbReference>
<dbReference type="AlphaFoldDB" id="A0AAU9J9E2"/>
<dbReference type="GO" id="GO:0005737">
    <property type="term" value="C:cytoplasm"/>
    <property type="evidence" value="ECO:0007669"/>
    <property type="project" value="TreeGrafter"/>
</dbReference>
<keyword evidence="7 14" id="KW-0067">ATP-binding</keyword>
<accession>A0AAU9J9E2</accession>
<dbReference type="InterPro" id="IPR008271">
    <property type="entry name" value="Ser/Thr_kinase_AS"/>
</dbReference>
<evidence type="ECO:0000256" key="6">
    <source>
        <dbReference type="ARBA" id="ARBA00022777"/>
    </source>
</evidence>
<dbReference type="Gene3D" id="3.30.200.20">
    <property type="entry name" value="Phosphorylase Kinase, domain 1"/>
    <property type="match status" value="1"/>
</dbReference>
<dbReference type="GO" id="GO:0010389">
    <property type="term" value="P:regulation of G2/M transition of mitotic cell cycle"/>
    <property type="evidence" value="ECO:0007669"/>
    <property type="project" value="TreeGrafter"/>
</dbReference>
<evidence type="ECO:0000313" key="18">
    <source>
        <dbReference type="Proteomes" id="UP001162131"/>
    </source>
</evidence>
<feature type="binding site" evidence="14">
    <location>
        <position position="42"/>
    </location>
    <ligand>
        <name>ATP</name>
        <dbReference type="ChEBI" id="CHEBI:30616"/>
    </ligand>
</feature>
<evidence type="ECO:0000256" key="8">
    <source>
        <dbReference type="ARBA" id="ARBA00038543"/>
    </source>
</evidence>
<dbReference type="GO" id="GO:0004693">
    <property type="term" value="F:cyclin-dependent protein serine/threonine kinase activity"/>
    <property type="evidence" value="ECO:0007669"/>
    <property type="project" value="UniProtKB-EC"/>
</dbReference>
<dbReference type="Pfam" id="PF00069">
    <property type="entry name" value="Pkinase"/>
    <property type="match status" value="1"/>
</dbReference>
<evidence type="ECO:0000256" key="10">
    <source>
        <dbReference type="ARBA" id="ARBA00041902"/>
    </source>
</evidence>
<dbReference type="Gene3D" id="1.10.510.10">
    <property type="entry name" value="Transferase(Phosphotransferase) domain 1"/>
    <property type="match status" value="1"/>
</dbReference>
<evidence type="ECO:0000259" key="16">
    <source>
        <dbReference type="PROSITE" id="PS50011"/>
    </source>
</evidence>
<feature type="domain" description="Protein kinase" evidence="16">
    <location>
        <begin position="13"/>
        <end position="292"/>
    </location>
</feature>
<dbReference type="PROSITE" id="PS00107">
    <property type="entry name" value="PROTEIN_KINASE_ATP"/>
    <property type="match status" value="1"/>
</dbReference>
<dbReference type="FunFam" id="3.30.200.20:FF:000375">
    <property type="entry name" value="Cell division related protein kinase 2"/>
    <property type="match status" value="1"/>
</dbReference>
<dbReference type="SMART" id="SM00220">
    <property type="entry name" value="S_TKc"/>
    <property type="match status" value="1"/>
</dbReference>
<keyword evidence="6" id="KW-0418">Kinase</keyword>
<dbReference type="FunFam" id="1.10.510.10:FF:000611">
    <property type="entry name" value="CMGC family protein kinase"/>
    <property type="match status" value="1"/>
</dbReference>
<dbReference type="EC" id="2.7.11.22" evidence="2"/>
<evidence type="ECO:0000256" key="7">
    <source>
        <dbReference type="ARBA" id="ARBA00022840"/>
    </source>
</evidence>
<dbReference type="PANTHER" id="PTHR24056">
    <property type="entry name" value="CELL DIVISION PROTEIN KINASE"/>
    <property type="match status" value="1"/>
</dbReference>
<dbReference type="GO" id="GO:0007165">
    <property type="term" value="P:signal transduction"/>
    <property type="evidence" value="ECO:0007669"/>
    <property type="project" value="TreeGrafter"/>
</dbReference>
<evidence type="ECO:0000256" key="12">
    <source>
        <dbReference type="ARBA" id="ARBA00047811"/>
    </source>
</evidence>
<evidence type="ECO:0000313" key="17">
    <source>
        <dbReference type="EMBL" id="CAG9323572.1"/>
    </source>
</evidence>
<name>A0AAU9J9E2_9CILI</name>
<gene>
    <name evidence="17" type="ORF">BSTOLATCC_MIC34221</name>
</gene>
<dbReference type="GO" id="GO:0000082">
    <property type="term" value="P:G1/S transition of mitotic cell cycle"/>
    <property type="evidence" value="ECO:0007669"/>
    <property type="project" value="TreeGrafter"/>
</dbReference>
<evidence type="ECO:0000256" key="14">
    <source>
        <dbReference type="PROSITE-ProRule" id="PRU10141"/>
    </source>
</evidence>
<dbReference type="GO" id="GO:0010468">
    <property type="term" value="P:regulation of gene expression"/>
    <property type="evidence" value="ECO:0007669"/>
    <property type="project" value="TreeGrafter"/>
</dbReference>
<evidence type="ECO:0000256" key="1">
    <source>
        <dbReference type="ARBA" id="ARBA00006485"/>
    </source>
</evidence>
<sequence length="298" mass="34353">MSEFGRDRDIDRYQTVEVLGHGAYGRVYKARDTVTGAYIALKRMTLNLETEGVPTTSLREVCLLRELNHPNIVALYDVVITEKKLFLIFEYIEKDLRKVMEEQALQAPQIKKIMHQLMKALCFCHSRRFMHRDLKPENILIDTNFNIKVADFGLARAYTIPGRPYSNEVQTLWYRSPELLLGCEIYSVSIDMWSAGCIFAELVTHRVLFPGTTPFGELNEIFRIMGTPTESVWPGVTTMKNFPQNQEIYPGIPFSQLFNQLDEYGLDLLSKMLIMNPAQRISAKQALNHPYFADVEEN</sequence>
<evidence type="ECO:0000256" key="3">
    <source>
        <dbReference type="ARBA" id="ARBA00022527"/>
    </source>
</evidence>
<comment type="caution">
    <text evidence="17">The sequence shown here is derived from an EMBL/GenBank/DDBJ whole genome shotgun (WGS) entry which is preliminary data.</text>
</comment>
<proteinExistence type="inferred from homology"/>
<comment type="similarity">
    <text evidence="1">Belongs to the protein kinase superfamily. CMGC Ser/Thr protein kinase family. CDC2/CDKX subfamily.</text>
</comment>
<dbReference type="CDD" id="cd07829">
    <property type="entry name" value="STKc_CDK_like"/>
    <property type="match status" value="1"/>
</dbReference>
<evidence type="ECO:0000256" key="4">
    <source>
        <dbReference type="ARBA" id="ARBA00022679"/>
    </source>
</evidence>
<comment type="catalytic activity">
    <reaction evidence="12">
        <text>L-threonyl-[protein] + ATP = O-phospho-L-threonyl-[protein] + ADP + H(+)</text>
        <dbReference type="Rhea" id="RHEA:46608"/>
        <dbReference type="Rhea" id="RHEA-COMP:11060"/>
        <dbReference type="Rhea" id="RHEA-COMP:11605"/>
        <dbReference type="ChEBI" id="CHEBI:15378"/>
        <dbReference type="ChEBI" id="CHEBI:30013"/>
        <dbReference type="ChEBI" id="CHEBI:30616"/>
        <dbReference type="ChEBI" id="CHEBI:61977"/>
        <dbReference type="ChEBI" id="CHEBI:456216"/>
        <dbReference type="EC" id="2.7.11.22"/>
    </reaction>
</comment>
<evidence type="ECO:0000256" key="13">
    <source>
        <dbReference type="ARBA" id="ARBA00048367"/>
    </source>
</evidence>
<dbReference type="EMBL" id="CAJZBQ010000034">
    <property type="protein sequence ID" value="CAG9323572.1"/>
    <property type="molecule type" value="Genomic_DNA"/>
</dbReference>
<dbReference type="InterPro" id="IPR050108">
    <property type="entry name" value="CDK"/>
</dbReference>
<dbReference type="PANTHER" id="PTHR24056:SF254">
    <property type="entry name" value="CYCLIN-DEPENDENT KINASE 2"/>
    <property type="match status" value="1"/>
</dbReference>
<reference evidence="17" key="1">
    <citation type="submission" date="2021-09" db="EMBL/GenBank/DDBJ databases">
        <authorList>
            <consortium name="AG Swart"/>
            <person name="Singh M."/>
            <person name="Singh A."/>
            <person name="Seah K."/>
            <person name="Emmerich C."/>
        </authorList>
    </citation>
    <scope>NUCLEOTIDE SEQUENCE</scope>
    <source>
        <strain evidence="17">ATCC30299</strain>
    </source>
</reference>
<evidence type="ECO:0000256" key="5">
    <source>
        <dbReference type="ARBA" id="ARBA00022741"/>
    </source>
</evidence>
<dbReference type="InterPro" id="IPR000719">
    <property type="entry name" value="Prot_kinase_dom"/>
</dbReference>
<dbReference type="InterPro" id="IPR011009">
    <property type="entry name" value="Kinase-like_dom_sf"/>
</dbReference>
<keyword evidence="18" id="KW-1185">Reference proteome</keyword>
<dbReference type="GO" id="GO:0005634">
    <property type="term" value="C:nucleus"/>
    <property type="evidence" value="ECO:0007669"/>
    <property type="project" value="TreeGrafter"/>
</dbReference>